<reference evidence="1 2" key="1">
    <citation type="submission" date="2024-01" db="EMBL/GenBank/DDBJ databases">
        <title>The genomes of 5 underutilized Papilionoideae crops provide insights into root nodulation and disease resistanc.</title>
        <authorList>
            <person name="Jiang F."/>
        </authorList>
    </citation>
    <scope>NUCLEOTIDE SEQUENCE [LARGE SCALE GENOMIC DNA]</scope>
    <source>
        <strain evidence="1">JINMINGXINNONG_FW02</strain>
        <tissue evidence="1">Leaves</tissue>
    </source>
</reference>
<dbReference type="InterPro" id="IPR036250">
    <property type="entry name" value="AcylCo_DH-like_C"/>
</dbReference>
<evidence type="ECO:0000313" key="2">
    <source>
        <dbReference type="Proteomes" id="UP001374584"/>
    </source>
</evidence>
<dbReference type="PANTHER" id="PTHR43188:SF1">
    <property type="entry name" value="ACYL-COA DEHYDROGENASE"/>
    <property type="match status" value="1"/>
</dbReference>
<dbReference type="GO" id="GO:0005777">
    <property type="term" value="C:peroxisome"/>
    <property type="evidence" value="ECO:0007669"/>
    <property type="project" value="TreeGrafter"/>
</dbReference>
<dbReference type="GO" id="GO:0003995">
    <property type="term" value="F:acyl-CoA dehydrogenase activity"/>
    <property type="evidence" value="ECO:0007669"/>
    <property type="project" value="InterPro"/>
</dbReference>
<proteinExistence type="predicted"/>
<comment type="caution">
    <text evidence="1">The sequence shown here is derived from an EMBL/GenBank/DDBJ whole genome shotgun (WGS) entry which is preliminary data.</text>
</comment>
<evidence type="ECO:0000313" key="1">
    <source>
        <dbReference type="EMBL" id="KAK7373910.1"/>
    </source>
</evidence>
<gene>
    <name evidence="1" type="ORF">VNO80_07330</name>
</gene>
<dbReference type="Proteomes" id="UP001374584">
    <property type="component" value="Unassembled WGS sequence"/>
</dbReference>
<dbReference type="EMBL" id="JAYMYR010000003">
    <property type="protein sequence ID" value="KAK7373910.1"/>
    <property type="molecule type" value="Genomic_DNA"/>
</dbReference>
<organism evidence="1 2">
    <name type="scientific">Phaseolus coccineus</name>
    <name type="common">Scarlet runner bean</name>
    <name type="synonym">Phaseolus multiflorus</name>
    <dbReference type="NCBI Taxonomy" id="3886"/>
    <lineage>
        <taxon>Eukaryota</taxon>
        <taxon>Viridiplantae</taxon>
        <taxon>Streptophyta</taxon>
        <taxon>Embryophyta</taxon>
        <taxon>Tracheophyta</taxon>
        <taxon>Spermatophyta</taxon>
        <taxon>Magnoliopsida</taxon>
        <taxon>eudicotyledons</taxon>
        <taxon>Gunneridae</taxon>
        <taxon>Pentapetalae</taxon>
        <taxon>rosids</taxon>
        <taxon>fabids</taxon>
        <taxon>Fabales</taxon>
        <taxon>Fabaceae</taxon>
        <taxon>Papilionoideae</taxon>
        <taxon>50 kb inversion clade</taxon>
        <taxon>NPAAA clade</taxon>
        <taxon>indigoferoid/millettioid clade</taxon>
        <taxon>Phaseoleae</taxon>
        <taxon>Phaseolus</taxon>
    </lineage>
</organism>
<keyword evidence="2" id="KW-1185">Reference proteome</keyword>
<accession>A0AAN9RFA9</accession>
<dbReference type="AlphaFoldDB" id="A0AAN9RFA9"/>
<dbReference type="GO" id="GO:0006635">
    <property type="term" value="P:fatty acid beta-oxidation"/>
    <property type="evidence" value="ECO:0007669"/>
    <property type="project" value="InterPro"/>
</dbReference>
<protein>
    <submittedName>
        <fullName evidence="1">Uncharacterized protein</fullName>
    </submittedName>
</protein>
<sequence>MSRGSSRALINLGSCALLKLRCCNLVFCLLLSVLPICFSCPKPVSRVMVAWQLIGLSMEIYDVYLKERNQFRAPLAAFQIRQQKLNAGEHSSNDSCWARETAALGRGLIGGNGNLADFLVAKTFCDLEPIYTFERTYDINTLVTSREVTGFASFKPAAQKSRL</sequence>
<dbReference type="SUPFAM" id="SSF47203">
    <property type="entry name" value="Acyl-CoA dehydrogenase C-terminal domain-like"/>
    <property type="match status" value="1"/>
</dbReference>
<name>A0AAN9RFA9_PHACN</name>
<dbReference type="PANTHER" id="PTHR43188">
    <property type="entry name" value="ACYL-COENZYME A OXIDASE"/>
    <property type="match status" value="1"/>
</dbReference>
<dbReference type="InterPro" id="IPR045008">
    <property type="entry name" value="ACX4-like"/>
</dbReference>
<dbReference type="Gene3D" id="1.20.140.10">
    <property type="entry name" value="Butyryl-CoA Dehydrogenase, subunit A, domain 3"/>
    <property type="match status" value="1"/>
</dbReference>